<evidence type="ECO:0000256" key="1">
    <source>
        <dbReference type="ARBA" id="ARBA00022729"/>
    </source>
</evidence>
<dbReference type="InterPro" id="IPR050966">
    <property type="entry name" value="Glutamyl_endopeptidase"/>
</dbReference>
<reference evidence="2 3" key="1">
    <citation type="submission" date="2016-01" db="EMBL/GenBank/DDBJ databases">
        <title>Draft genome sequence of Clavibacter michiganensis subsp. tessellarius DOAB 609.</title>
        <authorList>
            <person name="Tambong J.T."/>
        </authorList>
    </citation>
    <scope>NUCLEOTIDE SEQUENCE [LARGE SCALE GENOMIC DNA]</scope>
    <source>
        <strain evidence="2 3">DOAB 609</strain>
    </source>
</reference>
<organism evidence="2 3">
    <name type="scientific">Clavibacter tessellarius</name>
    <dbReference type="NCBI Taxonomy" id="31965"/>
    <lineage>
        <taxon>Bacteria</taxon>
        <taxon>Bacillati</taxon>
        <taxon>Actinomycetota</taxon>
        <taxon>Actinomycetes</taxon>
        <taxon>Micrococcales</taxon>
        <taxon>Microbacteriaceae</taxon>
        <taxon>Clavibacter</taxon>
    </lineage>
</organism>
<accession>A0A154UXD6</accession>
<comment type="caution">
    <text evidence="2">The sequence shown here is derived from an EMBL/GenBank/DDBJ whole genome shotgun (WGS) entry which is preliminary data.</text>
</comment>
<name>A0A154UXD6_9MICO</name>
<dbReference type="EMBL" id="LQXA01000061">
    <property type="protein sequence ID" value="KZC93800.1"/>
    <property type="molecule type" value="Genomic_DNA"/>
</dbReference>
<evidence type="ECO:0000313" key="2">
    <source>
        <dbReference type="EMBL" id="KZC93800.1"/>
    </source>
</evidence>
<dbReference type="InterPro" id="IPR043504">
    <property type="entry name" value="Peptidase_S1_PA_chymotrypsin"/>
</dbReference>
<dbReference type="SUPFAM" id="SSF50494">
    <property type="entry name" value="Trypsin-like serine proteases"/>
    <property type="match status" value="1"/>
</dbReference>
<dbReference type="Gene3D" id="2.40.10.10">
    <property type="entry name" value="Trypsin-like serine proteases"/>
    <property type="match status" value="2"/>
</dbReference>
<proteinExistence type="predicted"/>
<dbReference type="Proteomes" id="UP000076218">
    <property type="component" value="Unassembled WGS sequence"/>
</dbReference>
<keyword evidence="1" id="KW-0732">Signal</keyword>
<dbReference type="InterPro" id="IPR009003">
    <property type="entry name" value="Peptidase_S1_PA"/>
</dbReference>
<dbReference type="AlphaFoldDB" id="A0A154UXD6"/>
<evidence type="ECO:0000313" key="3">
    <source>
        <dbReference type="Proteomes" id="UP000076218"/>
    </source>
</evidence>
<dbReference type="PANTHER" id="PTHR15462">
    <property type="entry name" value="SERINE PROTEASE"/>
    <property type="match status" value="1"/>
</dbReference>
<evidence type="ECO:0008006" key="4">
    <source>
        <dbReference type="Google" id="ProtNLM"/>
    </source>
</evidence>
<dbReference type="STRING" id="31965.AWH51_01665"/>
<sequence length="204" mass="21572">MCSGSALNSPSRRLVATAGHCVHKGPGGSWHQNWAFVPEYHNGARPHGTFTSNYFRTMDDWIGFGATGRGFASDFAMVTTNTNASGSTVVNAVGGHGMTWTGNVFDATLFGYPANVSSGEVMQACWGGSENRYLDFYRFHGMSGCNWGGGASGGPWLRDYSNSSGLGVIMSVSSWGPADGYANINGPHSRGAVADMYGAADKDW</sequence>
<dbReference type="PANTHER" id="PTHR15462:SF19">
    <property type="entry name" value="PEPTIDASE S1 DOMAIN-CONTAINING PROTEIN"/>
    <property type="match status" value="1"/>
</dbReference>
<protein>
    <recommendedName>
        <fullName evidence="4">Serine protease</fullName>
    </recommendedName>
</protein>
<gene>
    <name evidence="2" type="ORF">AWH51_01665</name>
</gene>